<comment type="caution">
    <text evidence="8">The sequence shown here is derived from an EMBL/GenBank/DDBJ whole genome shotgun (WGS) entry which is preliminary data.</text>
</comment>
<dbReference type="Gene3D" id="2.40.330.10">
    <property type="entry name" value="DNA-binding pseudobarrel domain"/>
    <property type="match status" value="2"/>
</dbReference>
<gene>
    <name evidence="8" type="ORF">F8388_017068</name>
</gene>
<feature type="region of interest" description="Disordered" evidence="6">
    <location>
        <begin position="43"/>
        <end position="143"/>
    </location>
</feature>
<dbReference type="SMART" id="SM01019">
    <property type="entry name" value="B3"/>
    <property type="match status" value="2"/>
</dbReference>
<feature type="domain" description="TF-B3" evidence="7">
    <location>
        <begin position="366"/>
        <end position="460"/>
    </location>
</feature>
<proteinExistence type="predicted"/>
<feature type="compositionally biased region" description="Polar residues" evidence="6">
    <location>
        <begin position="517"/>
        <end position="530"/>
    </location>
</feature>
<dbReference type="GO" id="GO:0005634">
    <property type="term" value="C:nucleus"/>
    <property type="evidence" value="ECO:0007669"/>
    <property type="project" value="UniProtKB-SubCell"/>
</dbReference>
<feature type="compositionally biased region" description="Polar residues" evidence="6">
    <location>
        <begin position="335"/>
        <end position="351"/>
    </location>
</feature>
<accession>A0A7J6GCR3</accession>
<evidence type="ECO:0000259" key="7">
    <source>
        <dbReference type="PROSITE" id="PS50863"/>
    </source>
</evidence>
<evidence type="ECO:0000256" key="5">
    <source>
        <dbReference type="ARBA" id="ARBA00023242"/>
    </source>
</evidence>
<name>A0A7J6GCR3_CANSA</name>
<dbReference type="Pfam" id="PF02362">
    <property type="entry name" value="B3"/>
    <property type="match status" value="2"/>
</dbReference>
<reference evidence="8 9" key="1">
    <citation type="journal article" date="2020" name="bioRxiv">
        <title>Sequence and annotation of 42 cannabis genomes reveals extensive copy number variation in cannabinoid synthesis and pathogen resistance genes.</title>
        <authorList>
            <person name="Mckernan K.J."/>
            <person name="Helbert Y."/>
            <person name="Kane L.T."/>
            <person name="Ebling H."/>
            <person name="Zhang L."/>
            <person name="Liu B."/>
            <person name="Eaton Z."/>
            <person name="Mclaughlin S."/>
            <person name="Kingan S."/>
            <person name="Baybayan P."/>
            <person name="Concepcion G."/>
            <person name="Jordan M."/>
            <person name="Riva A."/>
            <person name="Barbazuk W."/>
            <person name="Harkins T."/>
        </authorList>
    </citation>
    <scope>NUCLEOTIDE SEQUENCE [LARGE SCALE GENOMIC DNA]</scope>
    <source>
        <strain evidence="9">cv. Jamaican Lion 4</strain>
        <tissue evidence="8">Leaf</tissue>
    </source>
</reference>
<feature type="region of interest" description="Disordered" evidence="6">
    <location>
        <begin position="324"/>
        <end position="351"/>
    </location>
</feature>
<dbReference type="SUPFAM" id="SSF101936">
    <property type="entry name" value="DNA-binding pseudobarrel domain"/>
    <property type="match status" value="2"/>
</dbReference>
<keyword evidence="4" id="KW-0804">Transcription</keyword>
<dbReference type="PANTHER" id="PTHR31391:SF143">
    <property type="entry name" value="B3 DNA-BINDING DOMAIN PROTEIN"/>
    <property type="match status" value="1"/>
</dbReference>
<evidence type="ECO:0000313" key="8">
    <source>
        <dbReference type="EMBL" id="KAF4380714.1"/>
    </source>
</evidence>
<comment type="subcellular location">
    <subcellularLocation>
        <location evidence="1">Nucleus</location>
    </subcellularLocation>
</comment>
<evidence type="ECO:0000256" key="3">
    <source>
        <dbReference type="ARBA" id="ARBA00023125"/>
    </source>
</evidence>
<dbReference type="CDD" id="cd10017">
    <property type="entry name" value="B3_DNA"/>
    <property type="match status" value="2"/>
</dbReference>
<keyword evidence="5" id="KW-0539">Nucleus</keyword>
<dbReference type="AlphaFoldDB" id="A0A7J6GCR3"/>
<keyword evidence="2" id="KW-0805">Transcription regulation</keyword>
<evidence type="ECO:0000256" key="6">
    <source>
        <dbReference type="SAM" id="MobiDB-lite"/>
    </source>
</evidence>
<dbReference type="GO" id="GO:0003677">
    <property type="term" value="F:DNA binding"/>
    <property type="evidence" value="ECO:0007669"/>
    <property type="project" value="UniProtKB-KW"/>
</dbReference>
<dbReference type="PANTHER" id="PTHR31391">
    <property type="entry name" value="B3 DOMAIN-CONTAINING PROTEIN OS11G0197600-RELATED"/>
    <property type="match status" value="1"/>
</dbReference>
<evidence type="ECO:0000256" key="2">
    <source>
        <dbReference type="ARBA" id="ARBA00023015"/>
    </source>
</evidence>
<dbReference type="EMBL" id="JAATIP010000064">
    <property type="protein sequence ID" value="KAF4380714.1"/>
    <property type="molecule type" value="Genomic_DNA"/>
</dbReference>
<sequence>MASSPTAPHFFKIILQQTHLNKLVRDSHFHVIIFDTTNTEIDYPHSPNHFEKQNVHIDDDDDDDDDDDSIQVLDSFPRNPKTRDKSPIPCSRPQKKMRPSVPGKPQSSNTKAAEIAATPSKRNVKLDSSSPSDDSSFASDDESSMLSLNIISEKEQKKTIVEDSDKSAKLMSKANTGNKGAYKKPSSSETTNTFSSKNGSLKVVLRPSHLKRHKLNIPKHFARQHFKDKTQTLTLWVGVRCWHVKFLVCRESSFSAGWKEFTRANSLKPGDACIFEVINKNQSELKVTIIRKSGENSSFESDDESSMVSPNIFSDKEQEKIVMEEEDSDTDESTKMISKVNTGNKGTNKRASFSETTSHFFSENPSIKVDLRPFHLEGHNLNIPVHFARQHLKDKTQTMTLWVGERCWDVRLLAHRKYFSFSAGWKEFTRDNSLKPGDVCIFELIKGNQSELKVTIIRKSGENATSKISTATPSKRNVTLDSSFAGNNKARNISQNIIKKKDREKVIAELSEKSTNLISEANTGNNQDRPSSSSSKFSVWKDGLDIRGA</sequence>
<keyword evidence="3" id="KW-0238">DNA-binding</keyword>
<dbReference type="InterPro" id="IPR044837">
    <property type="entry name" value="REM16-like"/>
</dbReference>
<evidence type="ECO:0000256" key="1">
    <source>
        <dbReference type="ARBA" id="ARBA00004123"/>
    </source>
</evidence>
<evidence type="ECO:0000256" key="4">
    <source>
        <dbReference type="ARBA" id="ARBA00023163"/>
    </source>
</evidence>
<dbReference type="InterPro" id="IPR015300">
    <property type="entry name" value="DNA-bd_pseudobarrel_sf"/>
</dbReference>
<evidence type="ECO:0000313" key="9">
    <source>
        <dbReference type="Proteomes" id="UP000525078"/>
    </source>
</evidence>
<dbReference type="Proteomes" id="UP000525078">
    <property type="component" value="Unassembled WGS sequence"/>
</dbReference>
<feature type="compositionally biased region" description="Basic and acidic residues" evidence="6">
    <location>
        <begin position="48"/>
        <end position="57"/>
    </location>
</feature>
<feature type="region of interest" description="Disordered" evidence="6">
    <location>
        <begin position="517"/>
        <end position="538"/>
    </location>
</feature>
<feature type="compositionally biased region" description="Low complexity" evidence="6">
    <location>
        <begin position="127"/>
        <end position="138"/>
    </location>
</feature>
<dbReference type="InterPro" id="IPR003340">
    <property type="entry name" value="B3_DNA-bd"/>
</dbReference>
<protein>
    <recommendedName>
        <fullName evidence="7">TF-B3 domain-containing protein</fullName>
    </recommendedName>
</protein>
<feature type="domain" description="TF-B3" evidence="7">
    <location>
        <begin position="200"/>
        <end position="293"/>
    </location>
</feature>
<feature type="compositionally biased region" description="Acidic residues" evidence="6">
    <location>
        <begin position="58"/>
        <end position="69"/>
    </location>
</feature>
<organism evidence="8 9">
    <name type="scientific">Cannabis sativa</name>
    <name type="common">Hemp</name>
    <name type="synonym">Marijuana</name>
    <dbReference type="NCBI Taxonomy" id="3483"/>
    <lineage>
        <taxon>Eukaryota</taxon>
        <taxon>Viridiplantae</taxon>
        <taxon>Streptophyta</taxon>
        <taxon>Embryophyta</taxon>
        <taxon>Tracheophyta</taxon>
        <taxon>Spermatophyta</taxon>
        <taxon>Magnoliopsida</taxon>
        <taxon>eudicotyledons</taxon>
        <taxon>Gunneridae</taxon>
        <taxon>Pentapetalae</taxon>
        <taxon>rosids</taxon>
        <taxon>fabids</taxon>
        <taxon>Rosales</taxon>
        <taxon>Cannabaceae</taxon>
        <taxon>Cannabis</taxon>
    </lineage>
</organism>
<feature type="compositionally biased region" description="Polar residues" evidence="6">
    <location>
        <begin position="185"/>
        <end position="195"/>
    </location>
</feature>
<feature type="region of interest" description="Disordered" evidence="6">
    <location>
        <begin position="171"/>
        <end position="195"/>
    </location>
</feature>
<dbReference type="PROSITE" id="PS50863">
    <property type="entry name" value="B3"/>
    <property type="match status" value="2"/>
</dbReference>